<feature type="coiled-coil region" evidence="2">
    <location>
        <begin position="610"/>
        <end position="672"/>
    </location>
</feature>
<dbReference type="GO" id="GO:0035091">
    <property type="term" value="F:phosphatidylinositol binding"/>
    <property type="evidence" value="ECO:0007669"/>
    <property type="project" value="InterPro"/>
</dbReference>
<evidence type="ECO:0000256" key="3">
    <source>
        <dbReference type="SAM" id="MobiDB-lite"/>
    </source>
</evidence>
<dbReference type="InterPro" id="IPR036871">
    <property type="entry name" value="PX_dom_sf"/>
</dbReference>
<dbReference type="SMART" id="SM00315">
    <property type="entry name" value="RGS"/>
    <property type="match status" value="1"/>
</dbReference>
<dbReference type="KEGG" id="aara:120906531"/>
<evidence type="ECO:0000313" key="6">
    <source>
        <dbReference type="Proteomes" id="UP000075840"/>
    </source>
</evidence>
<dbReference type="InterPro" id="IPR001683">
    <property type="entry name" value="PX_dom"/>
</dbReference>
<dbReference type="RefSeq" id="XP_040174211.1">
    <property type="nucleotide sequence ID" value="XM_040318277.1"/>
</dbReference>
<dbReference type="CDD" id="cd06878">
    <property type="entry name" value="PX_SNX25"/>
    <property type="match status" value="1"/>
</dbReference>
<evidence type="ECO:0000256" key="4">
    <source>
        <dbReference type="SAM" id="Phobius"/>
    </source>
</evidence>
<keyword evidence="4" id="KW-1133">Transmembrane helix</keyword>
<dbReference type="EnsemblMetazoa" id="AARA000408-RA">
    <property type="protein sequence ID" value="AARA000408-PA"/>
    <property type="gene ID" value="AARA000408"/>
</dbReference>
<feature type="compositionally biased region" description="Low complexity" evidence="3">
    <location>
        <begin position="580"/>
        <end position="596"/>
    </location>
</feature>
<keyword evidence="6" id="KW-1185">Reference proteome</keyword>
<dbReference type="InterPro" id="IPR003114">
    <property type="entry name" value="Phox_assoc"/>
</dbReference>
<dbReference type="PANTHER" id="PTHR22775:SF48">
    <property type="entry name" value="SORTING NEXIN-25"/>
    <property type="match status" value="1"/>
</dbReference>
<evidence type="ECO:0000256" key="2">
    <source>
        <dbReference type="SAM" id="Coils"/>
    </source>
</evidence>
<accession>A0A182HGQ5</accession>
<comment type="similarity">
    <text evidence="1">Belongs to the sorting nexin family.</text>
</comment>
<feature type="transmembrane region" description="Helical" evidence="4">
    <location>
        <begin position="30"/>
        <end position="50"/>
    </location>
</feature>
<dbReference type="Gene3D" id="1.10.167.10">
    <property type="entry name" value="Regulator of G-protein Signalling 4, domain 2"/>
    <property type="match status" value="1"/>
</dbReference>
<dbReference type="SMART" id="SM00313">
    <property type="entry name" value="PXA"/>
    <property type="match status" value="1"/>
</dbReference>
<feature type="transmembrane region" description="Helical" evidence="4">
    <location>
        <begin position="6"/>
        <end position="23"/>
    </location>
</feature>
<dbReference type="VEuPathDB" id="VectorBase:AARA000408"/>
<dbReference type="PROSITE" id="PS50195">
    <property type="entry name" value="PX"/>
    <property type="match status" value="1"/>
</dbReference>
<dbReference type="Pfam" id="PF08628">
    <property type="entry name" value="Nexin_C"/>
    <property type="match status" value="1"/>
</dbReference>
<feature type="compositionally biased region" description="Polar residues" evidence="3">
    <location>
        <begin position="1155"/>
        <end position="1164"/>
    </location>
</feature>
<dbReference type="Gene3D" id="3.30.1520.10">
    <property type="entry name" value="Phox-like domain"/>
    <property type="match status" value="1"/>
</dbReference>
<feature type="compositionally biased region" description="Low complexity" evidence="3">
    <location>
        <begin position="907"/>
        <end position="924"/>
    </location>
</feature>
<dbReference type="SUPFAM" id="SSF64268">
    <property type="entry name" value="PX domain"/>
    <property type="match status" value="1"/>
</dbReference>
<protein>
    <submittedName>
        <fullName evidence="5">Uncharacterized protein</fullName>
    </submittedName>
</protein>
<sequence>MRVQYWIGAIAAVLCAVCVYSPIFLYFLLFVLYSLVLIAVAVFGTIYVHYKLTNREPVSYVDQGEDQQANVLYNATRSPLFGNGTPGSSPGISRHQGSRSAGGTGGSTGGSGHPQLPIIFGRTVDGLLQQIIDNAMRDLVGPALELVVANPRRIVELLREDIWLSIEKLHERAARIDAPKLIACDFVAKVTLHLQKIRRQTAAATNGGTKREGGPAEATGEQADPVVTASYLASTEKELDFLKKIGEILVIFLLPRGYSLSPVKDLLSEVLAYRVLHPAIHYLTAPDFINQQIVECIETRLVAVAIQKRSHEYAANFEDFLRIIDMTQTVEELQSIRASIVSDIRQATAMQTMQRTRGGFAMAACDGADTGGSADNGGASGGDGEPAAATQRLKRYIQQLSYAKSQCEQCLARLGWEGCVSNDVDLSLADILSTVGGRRALTAFLEPLNAASLVGYYTTVEELRRAARSAWHQLGAEIFYTYVRAPSSEIPLDKATRKRMEAFLVGDVGDPDVFYEVQRECLALLEQKYYRPFLLSDEYGRLKRSLTQDEFKELIASGGTCGVSGGGGGGLESELILQHATSQDSQESQESSTGSAANGGGSEGATDPALADLSNHSQYARNKLDRLDEKLANKQQALEALKQSLKPDSKLLLMLEREIEWLRGERRQLESHLLRTAVWGEYLGSWRAIVESVDFSDDREPPQFMIVVQVDEMNDYGSGGSGGRDDTTVTTALEATDTISTGWVVVRSLAQFHALHRKLRPMCAELRQLDLPSNNAFKLFLLKNDRALLEKAKAQVQRYLSFILEDDHLNQSEAVYEFLSPSSDRLKQGVLTGNPSPSKKPTSKFSLATIFRSNSDKLEQLWHVGSGGGAGGERPFGGGGGGGGGGTDHHPDFTPEDADQVSLYLEGGPAPSGPSSSGASPPTDGAAVAMELRDSIAEPLYGLLGEIFDLGGVFRWLRKSLISFVQITYGQTINRQLRESIAALFDEPMLHAYASAVLRSLWPGGGTLQADGVRLLPPAERTEDEREMIMNAARSLLQDNIPELLCSLIGAQNARQGALKLFEVLQNPLYNKQLFYDLLETLMLELFPEIRQLKPAAAGSTGNGATVAPGHATGSSSSSTVLRPREYHHQPAAAGSSPAAPIYSPPTPTGAVGSASGTPIRSIS</sequence>
<organism evidence="5 6">
    <name type="scientific">Anopheles arabiensis</name>
    <name type="common">Mosquito</name>
    <dbReference type="NCBI Taxonomy" id="7173"/>
    <lineage>
        <taxon>Eukaryota</taxon>
        <taxon>Metazoa</taxon>
        <taxon>Ecdysozoa</taxon>
        <taxon>Arthropoda</taxon>
        <taxon>Hexapoda</taxon>
        <taxon>Insecta</taxon>
        <taxon>Pterygota</taxon>
        <taxon>Neoptera</taxon>
        <taxon>Endopterygota</taxon>
        <taxon>Diptera</taxon>
        <taxon>Nematocera</taxon>
        <taxon>Culicoidea</taxon>
        <taxon>Culicidae</taxon>
        <taxon>Anophelinae</taxon>
        <taxon>Anopheles</taxon>
    </lineage>
</organism>
<feature type="compositionally biased region" description="Gly residues" evidence="3">
    <location>
        <begin position="869"/>
        <end position="886"/>
    </location>
</feature>
<name>A0A182HGQ5_ANOAR</name>
<feature type="region of interest" description="Disordered" evidence="3">
    <location>
        <begin position="869"/>
        <end position="924"/>
    </location>
</feature>
<evidence type="ECO:0000256" key="1">
    <source>
        <dbReference type="ARBA" id="ARBA00010883"/>
    </source>
</evidence>
<feature type="region of interest" description="Disordered" evidence="3">
    <location>
        <begin position="579"/>
        <end position="610"/>
    </location>
</feature>
<feature type="compositionally biased region" description="Gly residues" evidence="3">
    <location>
        <begin position="100"/>
        <end position="112"/>
    </location>
</feature>
<dbReference type="AlphaFoldDB" id="A0A182HGQ5"/>
<dbReference type="InterPro" id="IPR013937">
    <property type="entry name" value="Sorting_nexin_C"/>
</dbReference>
<dbReference type="VEuPathDB" id="VectorBase:AARA21_009156"/>
<dbReference type="InterPro" id="IPR037899">
    <property type="entry name" value="SNX25_PX"/>
</dbReference>
<dbReference type="InterPro" id="IPR036305">
    <property type="entry name" value="RGS_sf"/>
</dbReference>
<dbReference type="EMBL" id="APCN01005721">
    <property type="status" value="NOT_ANNOTATED_CDS"/>
    <property type="molecule type" value="Genomic_DNA"/>
</dbReference>
<proteinExistence type="inferred from homology"/>
<dbReference type="PROSITE" id="PS50132">
    <property type="entry name" value="RGS"/>
    <property type="match status" value="1"/>
</dbReference>
<reference evidence="5" key="1">
    <citation type="submission" date="2022-08" db="UniProtKB">
        <authorList>
            <consortium name="EnsemblMetazoa"/>
        </authorList>
    </citation>
    <scope>IDENTIFICATION</scope>
    <source>
        <strain evidence="5">Dongola</strain>
    </source>
</reference>
<keyword evidence="4" id="KW-0472">Membrane</keyword>
<dbReference type="CTD" id="31704"/>
<dbReference type="Pfam" id="PF02194">
    <property type="entry name" value="PXA"/>
    <property type="match status" value="1"/>
</dbReference>
<dbReference type="SUPFAM" id="SSF48097">
    <property type="entry name" value="Regulator of G-protein signaling, RGS"/>
    <property type="match status" value="1"/>
</dbReference>
<dbReference type="GeneID" id="120906531"/>
<dbReference type="SMART" id="SM00312">
    <property type="entry name" value="PX"/>
    <property type="match status" value="1"/>
</dbReference>
<feature type="region of interest" description="Disordered" evidence="3">
    <location>
        <begin position="1098"/>
        <end position="1164"/>
    </location>
</feature>
<evidence type="ECO:0000313" key="5">
    <source>
        <dbReference type="EnsemblMetazoa" id="AARA000408-PA"/>
    </source>
</evidence>
<dbReference type="PROSITE" id="PS51207">
    <property type="entry name" value="PXA"/>
    <property type="match status" value="1"/>
</dbReference>
<dbReference type="Proteomes" id="UP000075840">
    <property type="component" value="Unassembled WGS sequence"/>
</dbReference>
<feature type="region of interest" description="Disordered" evidence="3">
    <location>
        <begin position="84"/>
        <end position="112"/>
    </location>
</feature>
<dbReference type="InterPro" id="IPR044926">
    <property type="entry name" value="RGS_subdomain_2"/>
</dbReference>
<dbReference type="InterPro" id="IPR016137">
    <property type="entry name" value="RGS"/>
</dbReference>
<keyword evidence="4" id="KW-0812">Transmembrane</keyword>
<keyword evidence="2" id="KW-0175">Coiled coil</keyword>
<dbReference type="Pfam" id="PF00787">
    <property type="entry name" value="PX"/>
    <property type="match status" value="1"/>
</dbReference>
<dbReference type="PANTHER" id="PTHR22775">
    <property type="entry name" value="SORTING NEXIN"/>
    <property type="match status" value="1"/>
</dbReference>
<feature type="compositionally biased region" description="Low complexity" evidence="3">
    <location>
        <begin position="1131"/>
        <end position="1142"/>
    </location>
</feature>
<dbReference type="Pfam" id="PF00615">
    <property type="entry name" value="RGS"/>
    <property type="match status" value="1"/>
</dbReference>